<organism evidence="1 2">
    <name type="scientific">Botryobasidium botryosum (strain FD-172 SS1)</name>
    <dbReference type="NCBI Taxonomy" id="930990"/>
    <lineage>
        <taxon>Eukaryota</taxon>
        <taxon>Fungi</taxon>
        <taxon>Dikarya</taxon>
        <taxon>Basidiomycota</taxon>
        <taxon>Agaricomycotina</taxon>
        <taxon>Agaricomycetes</taxon>
        <taxon>Cantharellales</taxon>
        <taxon>Botryobasidiaceae</taxon>
        <taxon>Botryobasidium</taxon>
    </lineage>
</organism>
<dbReference type="InterPro" id="IPR032675">
    <property type="entry name" value="LRR_dom_sf"/>
</dbReference>
<name>A0A067MG05_BOTB1</name>
<evidence type="ECO:0000313" key="2">
    <source>
        <dbReference type="Proteomes" id="UP000027195"/>
    </source>
</evidence>
<reference evidence="2" key="1">
    <citation type="journal article" date="2014" name="Proc. Natl. Acad. Sci. U.S.A.">
        <title>Extensive sampling of basidiomycete genomes demonstrates inadequacy of the white-rot/brown-rot paradigm for wood decay fungi.</title>
        <authorList>
            <person name="Riley R."/>
            <person name="Salamov A.A."/>
            <person name="Brown D.W."/>
            <person name="Nagy L.G."/>
            <person name="Floudas D."/>
            <person name="Held B.W."/>
            <person name="Levasseur A."/>
            <person name="Lombard V."/>
            <person name="Morin E."/>
            <person name="Otillar R."/>
            <person name="Lindquist E.A."/>
            <person name="Sun H."/>
            <person name="LaButti K.M."/>
            <person name="Schmutz J."/>
            <person name="Jabbour D."/>
            <person name="Luo H."/>
            <person name="Baker S.E."/>
            <person name="Pisabarro A.G."/>
            <person name="Walton J.D."/>
            <person name="Blanchette R.A."/>
            <person name="Henrissat B."/>
            <person name="Martin F."/>
            <person name="Cullen D."/>
            <person name="Hibbett D.S."/>
            <person name="Grigoriev I.V."/>
        </authorList>
    </citation>
    <scope>NUCLEOTIDE SEQUENCE [LARGE SCALE GENOMIC DNA]</scope>
    <source>
        <strain evidence="2">FD-172 SS1</strain>
    </source>
</reference>
<keyword evidence="2" id="KW-1185">Reference proteome</keyword>
<dbReference type="HOGENOM" id="CLU_024199_1_2_1"/>
<evidence type="ECO:0000313" key="1">
    <source>
        <dbReference type="EMBL" id="KDQ14434.1"/>
    </source>
</evidence>
<dbReference type="Proteomes" id="UP000027195">
    <property type="component" value="Unassembled WGS sequence"/>
</dbReference>
<dbReference type="Gene3D" id="1.20.1280.50">
    <property type="match status" value="1"/>
</dbReference>
<dbReference type="Gene3D" id="3.80.10.10">
    <property type="entry name" value="Ribonuclease Inhibitor"/>
    <property type="match status" value="1"/>
</dbReference>
<sequence length="609" mass="67127">MEAITATFVPRMIQELSDYLCQSWQQEEINVSSSTPSPRIHGNCFTGNGPSQNITTSWQREAITVARDFAIKAIALHADQLLADVRVSEIAFKQQQNSLCPINRRFPGEVLGLIFAFAADHPSVKPRTAVRISHVSTLWRQIALSTPRLWQKVDGPINENLARAYVLRSGTVPLSIELGDPTTVDLSIPSQQDLLALFRASMHHSHRWRSLVLYCPNTGSQVLEGQCRGLQAPQLRTFRACFGSPLPLRSSFIFSTGIFENHTPSLRDLHLDGVSIPLTCTIYAGLTSLVLANTFHPGARPRDLLQIIVACPLLETLGIYHTEFNRPLGHLGSSADFRPASVPLPVPHLQTLTLVHVRDVWVQYMLSSIRCPPSVRIHVVCMMSDLYKVLPPAESIGEHLPGISATRSVEIVFSPSKTSMDIYCFATDDGETFRFTAKLPNYGSDISDAVLGIGHLSHLPHLESLSIKGGEGLDAERLIPGASLEGALEQFSSITSLSLTDCPMHLAELFTITKTSHLLPFLDSITLAGGEISGRSLAALVKSRTRLGPRGSPVHQHGVYLREIRIRNFEKIETKTRAALERLPLNVDIKLDKGGSGCLTWIRSYKDIE</sequence>
<gene>
    <name evidence="1" type="ORF">BOTBODRAFT_187801</name>
</gene>
<dbReference type="InParanoid" id="A0A067MG05"/>
<dbReference type="OrthoDB" id="2884925at2759"/>
<protein>
    <submittedName>
        <fullName evidence="1">Uncharacterized protein</fullName>
    </submittedName>
</protein>
<accession>A0A067MG05</accession>
<dbReference type="SUPFAM" id="SSF52047">
    <property type="entry name" value="RNI-like"/>
    <property type="match status" value="1"/>
</dbReference>
<dbReference type="EMBL" id="KL198037">
    <property type="protein sequence ID" value="KDQ14434.1"/>
    <property type="molecule type" value="Genomic_DNA"/>
</dbReference>
<dbReference type="AlphaFoldDB" id="A0A067MG05"/>
<proteinExistence type="predicted"/>